<reference evidence="2" key="2">
    <citation type="submission" date="2021-02" db="EMBL/GenBank/DDBJ databases">
        <authorList>
            <person name="Kimball J.A."/>
            <person name="Haas M.W."/>
            <person name="Macchietto M."/>
            <person name="Kono T."/>
            <person name="Duquette J."/>
            <person name="Shao M."/>
        </authorList>
    </citation>
    <scope>NUCLEOTIDE SEQUENCE</scope>
    <source>
        <tissue evidence="2">Fresh leaf tissue</tissue>
    </source>
</reference>
<name>A0A8J5V7S2_ZIZPA</name>
<comment type="caution">
    <text evidence="2">The sequence shown here is derived from an EMBL/GenBank/DDBJ whole genome shotgun (WGS) entry which is preliminary data.</text>
</comment>
<keyword evidence="3" id="KW-1185">Reference proteome</keyword>
<dbReference type="Proteomes" id="UP000729402">
    <property type="component" value="Unassembled WGS sequence"/>
</dbReference>
<evidence type="ECO:0000256" key="1">
    <source>
        <dbReference type="SAM" id="MobiDB-lite"/>
    </source>
</evidence>
<dbReference type="EMBL" id="JAAALK010000288">
    <property type="protein sequence ID" value="KAG8053205.1"/>
    <property type="molecule type" value="Genomic_DNA"/>
</dbReference>
<reference evidence="2" key="1">
    <citation type="journal article" date="2021" name="bioRxiv">
        <title>Whole Genome Assembly and Annotation of Northern Wild Rice, Zizania palustris L., Supports a Whole Genome Duplication in the Zizania Genus.</title>
        <authorList>
            <person name="Haas M."/>
            <person name="Kono T."/>
            <person name="Macchietto M."/>
            <person name="Millas R."/>
            <person name="McGilp L."/>
            <person name="Shao M."/>
            <person name="Duquette J."/>
            <person name="Hirsch C.N."/>
            <person name="Kimball J."/>
        </authorList>
    </citation>
    <scope>NUCLEOTIDE SEQUENCE</scope>
    <source>
        <tissue evidence="2">Fresh leaf tissue</tissue>
    </source>
</reference>
<evidence type="ECO:0000313" key="2">
    <source>
        <dbReference type="EMBL" id="KAG8053205.1"/>
    </source>
</evidence>
<evidence type="ECO:0000313" key="3">
    <source>
        <dbReference type="Proteomes" id="UP000729402"/>
    </source>
</evidence>
<proteinExistence type="predicted"/>
<feature type="region of interest" description="Disordered" evidence="1">
    <location>
        <begin position="321"/>
        <end position="340"/>
    </location>
</feature>
<dbReference type="AlphaFoldDB" id="A0A8J5V7S2"/>
<feature type="compositionally biased region" description="Polar residues" evidence="1">
    <location>
        <begin position="322"/>
        <end position="340"/>
    </location>
</feature>
<organism evidence="2 3">
    <name type="scientific">Zizania palustris</name>
    <name type="common">Northern wild rice</name>
    <dbReference type="NCBI Taxonomy" id="103762"/>
    <lineage>
        <taxon>Eukaryota</taxon>
        <taxon>Viridiplantae</taxon>
        <taxon>Streptophyta</taxon>
        <taxon>Embryophyta</taxon>
        <taxon>Tracheophyta</taxon>
        <taxon>Spermatophyta</taxon>
        <taxon>Magnoliopsida</taxon>
        <taxon>Liliopsida</taxon>
        <taxon>Poales</taxon>
        <taxon>Poaceae</taxon>
        <taxon>BOP clade</taxon>
        <taxon>Oryzoideae</taxon>
        <taxon>Oryzeae</taxon>
        <taxon>Zizaniinae</taxon>
        <taxon>Zizania</taxon>
    </lineage>
</organism>
<gene>
    <name evidence="2" type="ORF">GUJ93_ZPchr0001g32195</name>
</gene>
<dbReference type="OrthoDB" id="696595at2759"/>
<protein>
    <submittedName>
        <fullName evidence="2">Uncharacterized protein</fullName>
    </submittedName>
</protein>
<sequence>MFSPSTPNNSIPSGSLINEGHLMRPLVGENNPSRSNPRAAFSQLNHQLPSWYTVAPVHRTSQNNVDFFGHQQLAQYQCNQPVRPLPSYQRSQITTTNTSNAGSSHLQSILGKRPAESESFFHLDGGDDMATVVRGPQCNQLPASNVQWPLPTYQSSQTSTTNTSNAGTSQLQSILGKRPAESESFFHLDGGDDMATVVRGPQCNQLPASNVQWPLPTYQSSQTSTTNTSNAGTSQLQSILGKRPAESESFFHLDGGDDMATVARGPQCSLDTDNLLSLFQSVGTPEFLATSEKVLASGRSLYEPIRAAASVAAPAHFPVTRETATQKSQACSKSTMQHRP</sequence>
<accession>A0A8J5V7S2</accession>